<comment type="caution">
    <text evidence="7">The sequence shown here is derived from an EMBL/GenBank/DDBJ whole genome shotgun (WGS) entry which is preliminary data.</text>
</comment>
<dbReference type="PANTHER" id="PTHR33546">
    <property type="entry name" value="LARGE, MULTIFUNCTIONAL SECRETED PROTEIN-RELATED"/>
    <property type="match status" value="1"/>
</dbReference>
<dbReference type="InterPro" id="IPR011989">
    <property type="entry name" value="ARM-like"/>
</dbReference>
<protein>
    <recommendedName>
        <fullName evidence="9">Cytochrome c domain-containing protein</fullName>
    </recommendedName>
</protein>
<dbReference type="GO" id="GO:0004435">
    <property type="term" value="F:phosphatidylinositol-4,5-bisphosphate phospholipase C activity"/>
    <property type="evidence" value="ECO:0007669"/>
    <property type="project" value="InterPro"/>
</dbReference>
<dbReference type="InterPro" id="IPR001711">
    <property type="entry name" value="PLipase_C_Pinositol-sp_Y"/>
</dbReference>
<dbReference type="InterPro" id="IPR009056">
    <property type="entry name" value="Cyt_c-like_dom"/>
</dbReference>
<gene>
    <name evidence="7" type="ORF">AFM12_15710</name>
</gene>
<dbReference type="GO" id="GO:0035556">
    <property type="term" value="P:intracellular signal transduction"/>
    <property type="evidence" value="ECO:0007669"/>
    <property type="project" value="InterPro"/>
</dbReference>
<name>A0A0P7BZY7_9BACT</name>
<reference evidence="7 8" key="1">
    <citation type="submission" date="2015-07" db="EMBL/GenBank/DDBJ databases">
        <title>The draft genome sequence of Leadbetterella sp. JN14-9.</title>
        <authorList>
            <person name="Liu Y."/>
            <person name="Du J."/>
            <person name="Shao Z."/>
        </authorList>
    </citation>
    <scope>NUCLEOTIDE SEQUENCE [LARGE SCALE GENOMIC DNA]</scope>
    <source>
        <strain evidence="7 8">JN14-9</strain>
    </source>
</reference>
<dbReference type="RefSeq" id="WP_055150015.1">
    <property type="nucleotide sequence ID" value="NZ_JXSZ01000012.1"/>
</dbReference>
<keyword evidence="2 4" id="KW-0479">Metal-binding</keyword>
<dbReference type="InterPro" id="IPR036909">
    <property type="entry name" value="Cyt_c-like_dom_sf"/>
</dbReference>
<feature type="domain" description="PI-PLC Y-box" evidence="5">
    <location>
        <begin position="216"/>
        <end position="281"/>
    </location>
</feature>
<dbReference type="PROSITE" id="PS50008">
    <property type="entry name" value="PIPLC_Y_DOMAIN"/>
    <property type="match status" value="1"/>
</dbReference>
<evidence type="ECO:0000256" key="1">
    <source>
        <dbReference type="ARBA" id="ARBA00022617"/>
    </source>
</evidence>
<dbReference type="SUPFAM" id="SSF63829">
    <property type="entry name" value="Calcium-dependent phosphotriesterase"/>
    <property type="match status" value="1"/>
</dbReference>
<dbReference type="Proteomes" id="UP000050454">
    <property type="component" value="Unassembled WGS sequence"/>
</dbReference>
<evidence type="ECO:0000313" key="8">
    <source>
        <dbReference type="Proteomes" id="UP000050454"/>
    </source>
</evidence>
<dbReference type="InterPro" id="IPR016024">
    <property type="entry name" value="ARM-type_fold"/>
</dbReference>
<dbReference type="PATRIC" id="fig|1605367.3.peg.568"/>
<evidence type="ECO:0000256" key="2">
    <source>
        <dbReference type="ARBA" id="ARBA00022723"/>
    </source>
</evidence>
<dbReference type="GO" id="GO:0009055">
    <property type="term" value="F:electron transfer activity"/>
    <property type="evidence" value="ECO:0007669"/>
    <property type="project" value="InterPro"/>
</dbReference>
<dbReference type="InterPro" id="IPR013427">
    <property type="entry name" value="Haem-bd_dom_put"/>
</dbReference>
<evidence type="ECO:0008006" key="9">
    <source>
        <dbReference type="Google" id="ProtNLM"/>
    </source>
</evidence>
<dbReference type="NCBIfam" id="TIGR02604">
    <property type="entry name" value="Piru_Ver_Nterm"/>
    <property type="match status" value="1"/>
</dbReference>
<evidence type="ECO:0000256" key="3">
    <source>
        <dbReference type="ARBA" id="ARBA00023004"/>
    </source>
</evidence>
<dbReference type="Gene3D" id="2.120.10.30">
    <property type="entry name" value="TolB, C-terminal domain"/>
    <property type="match status" value="1"/>
</dbReference>
<dbReference type="SUPFAM" id="SSF48371">
    <property type="entry name" value="ARM repeat"/>
    <property type="match status" value="2"/>
</dbReference>
<evidence type="ECO:0000259" key="6">
    <source>
        <dbReference type="PROSITE" id="PS51007"/>
    </source>
</evidence>
<keyword evidence="8" id="KW-1185">Reference proteome</keyword>
<dbReference type="GO" id="GO:0020037">
    <property type="term" value="F:heme binding"/>
    <property type="evidence" value="ECO:0007669"/>
    <property type="project" value="InterPro"/>
</dbReference>
<dbReference type="PROSITE" id="PS51007">
    <property type="entry name" value="CYTC"/>
    <property type="match status" value="1"/>
</dbReference>
<dbReference type="GO" id="GO:0046872">
    <property type="term" value="F:metal ion binding"/>
    <property type="evidence" value="ECO:0007669"/>
    <property type="project" value="UniProtKB-KW"/>
</dbReference>
<dbReference type="PROSITE" id="PS51257">
    <property type="entry name" value="PROKAR_LIPOPROTEIN"/>
    <property type="match status" value="1"/>
</dbReference>
<dbReference type="EMBL" id="LGTQ01000012">
    <property type="protein sequence ID" value="KPM47243.1"/>
    <property type="molecule type" value="Genomic_DNA"/>
</dbReference>
<dbReference type="InterPro" id="IPR011042">
    <property type="entry name" value="6-blade_b-propeller_TolB-like"/>
</dbReference>
<sequence>MIRFTAALLLFWSVLACRKNELPDGFELAGDLDLSLVASEPLIKDPVDMAFWKNGDALVLEMPGYPQEDAKSRLMLLKDNDMDGVFDQSSVYAEGLQLANSFMLYEEGVLVAAPPYLLQLYDTDHDEKADKIDTLMGGFATGNLQHNYNSLTLGLDGWIYAANGGNDGNPYWWGDSANALPLRNQDFRFNLKTHEMERLGESSGGFGLAMDAFGRFFETHNTQHISHLVFASRYLKDRPILTDHTLENISDHEENGLARIYPIGEQEERVNHPEQSGYFSGSCGITFYGGGAFGPEFDNTVWVADVVLNLLHADRLEPNGSSFQAKRVLEKQDVLASEDRAFRPVNMTVGPDGALYVLDMQRKVIEHPEWIPDEMEEAMDLNAGKTKGRIYKISRNKQSEPYDFSTPESLVKALGHPNQWVRMTAQRILLSEKTEKLPIDRLVELLSSERVFARLHALHVLSNSGNLSGEALMKAMIDPNPGLRENALQISEKYIDGNEELAGTVINLLTDQNQRVRMHAALSLGLPGVAAVLSDQLKENLIQKVFEASDLKNDAYTVSALALAVQSQSQTVFHKLCQTKDADSRLLATLALHNADDKEVAAYMLQSLSESEIADKAFIIDQLTQNIQKPVSSAAIVAIEKMEETDDLSLLTSLASLRNKLGLPTSAKFIAYSKDAASQILDTTLPDSLRIQYLKIMEFVPYKEKSDLLFACLQNSQPLKLQEAALRQLNGVKELEIGKNLVSLWPELSPQTRKYAGDLLLYNEIHHDALLSALEEKKINIGEMNFDLERRRTLLWWTDNLQTRRRAEKLFTDSGVTNRQEAIDQMKPALELEGNSVKGLTVFNNTCSSCHTYGKYGVEVGPILTEISRKSKATLLHDILDPNAAADPKYINHVAESTTGEVYSGVVSGETDISITLTQMGGEKVTLKKSNLKSFRSTGSSLMMEGLENSLSVQELADLLAFLQTGM</sequence>
<dbReference type="InterPro" id="IPR055557">
    <property type="entry name" value="DUF7133"/>
</dbReference>
<dbReference type="AlphaFoldDB" id="A0A0P7BZY7"/>
<dbReference type="InterPro" id="IPR013428">
    <property type="entry name" value="Membrane-bound_put_N"/>
</dbReference>
<evidence type="ECO:0000256" key="4">
    <source>
        <dbReference type="PROSITE-ProRule" id="PRU00433"/>
    </source>
</evidence>
<evidence type="ECO:0000259" key="5">
    <source>
        <dbReference type="PROSITE" id="PS50008"/>
    </source>
</evidence>
<dbReference type="NCBIfam" id="TIGR02603">
    <property type="entry name" value="CxxCH_TIGR02603"/>
    <property type="match status" value="1"/>
</dbReference>
<dbReference type="Gene3D" id="1.25.10.10">
    <property type="entry name" value="Leucine-rich Repeat Variant"/>
    <property type="match status" value="1"/>
</dbReference>
<dbReference type="GO" id="GO:0006629">
    <property type="term" value="P:lipid metabolic process"/>
    <property type="evidence" value="ECO:0007669"/>
    <property type="project" value="InterPro"/>
</dbReference>
<dbReference type="OrthoDB" id="9808161at2"/>
<keyword evidence="1 4" id="KW-0349">Heme</keyword>
<feature type="domain" description="Cytochrome c" evidence="6">
    <location>
        <begin position="834"/>
        <end position="967"/>
    </location>
</feature>
<proteinExistence type="predicted"/>
<dbReference type="Pfam" id="PF23500">
    <property type="entry name" value="DUF7133"/>
    <property type="match status" value="1"/>
</dbReference>
<dbReference type="PANTHER" id="PTHR33546:SF1">
    <property type="entry name" value="LARGE, MULTIFUNCTIONAL SECRETED PROTEIN"/>
    <property type="match status" value="1"/>
</dbReference>
<accession>A0A0P7BZY7</accession>
<dbReference type="Gene3D" id="1.10.760.10">
    <property type="entry name" value="Cytochrome c-like domain"/>
    <property type="match status" value="1"/>
</dbReference>
<evidence type="ECO:0000313" key="7">
    <source>
        <dbReference type="EMBL" id="KPM47243.1"/>
    </source>
</evidence>
<dbReference type="SUPFAM" id="SSF46626">
    <property type="entry name" value="Cytochrome c"/>
    <property type="match status" value="1"/>
</dbReference>
<dbReference type="STRING" id="1605367.AFM12_15710"/>
<keyword evidence="3 4" id="KW-0408">Iron</keyword>
<organism evidence="7 8">
    <name type="scientific">Jiulongibacter sediminis</name>
    <dbReference type="NCBI Taxonomy" id="1605367"/>
    <lineage>
        <taxon>Bacteria</taxon>
        <taxon>Pseudomonadati</taxon>
        <taxon>Bacteroidota</taxon>
        <taxon>Cytophagia</taxon>
        <taxon>Cytophagales</taxon>
        <taxon>Leadbetterellaceae</taxon>
        <taxon>Jiulongibacter</taxon>
    </lineage>
</organism>